<evidence type="ECO:0000313" key="2">
    <source>
        <dbReference type="EMBL" id="TXD77142.1"/>
    </source>
</evidence>
<reference evidence="1 3" key="1">
    <citation type="submission" date="2018-06" db="EMBL/GenBank/DDBJ databases">
        <title>Genomic Encyclopedia of Archaeal and Bacterial Type Strains, Phase II (KMG-II): from individual species to whole genera.</title>
        <authorList>
            <person name="Goeker M."/>
        </authorList>
    </citation>
    <scope>NUCLEOTIDE SEQUENCE [LARGE SCALE GENOMIC DNA]</scope>
    <source>
        <strain evidence="1 3">DSM 22686</strain>
    </source>
</reference>
<dbReference type="EMBL" id="VORV01000008">
    <property type="protein sequence ID" value="TXD77142.1"/>
    <property type="molecule type" value="Genomic_DNA"/>
</dbReference>
<keyword evidence="4" id="KW-1185">Reference proteome</keyword>
<protein>
    <submittedName>
        <fullName evidence="1">Uncharacterized protein</fullName>
    </submittedName>
</protein>
<comment type="caution">
    <text evidence="1">The sequence shown here is derived from an EMBL/GenBank/DDBJ whole genome shotgun (WGS) entry which is preliminary data.</text>
</comment>
<evidence type="ECO:0000313" key="3">
    <source>
        <dbReference type="Proteomes" id="UP000249115"/>
    </source>
</evidence>
<reference evidence="2 4" key="2">
    <citation type="submission" date="2019-08" db="EMBL/GenBank/DDBJ databases">
        <title>Genome of Algoriphagus ratkowskyi IC026.</title>
        <authorList>
            <person name="Bowman J.P."/>
        </authorList>
    </citation>
    <scope>NUCLEOTIDE SEQUENCE [LARGE SCALE GENOMIC DNA]</scope>
    <source>
        <strain evidence="2 4">IC026</strain>
    </source>
</reference>
<dbReference type="OrthoDB" id="1354978at2"/>
<sequence>MDKDEFEKSFQNKIGANFNDRAKYYEINLEVFCELRTLLFEINNCLLLNFDRAAITLTNHLLERLLKLALINSEIGIGSIETNKWNEVFQEPHKKYGTISLANSIELCKKFELITGEEKNYLFDRIRILMRNGFSHADSSNILAHLPDDLKMIQGNFSNPNEKKEISVNQKIIPFLQALQMESFATQTSKPYFDYVYDLIFRIENRLIEKSKNV</sequence>
<dbReference type="Proteomes" id="UP000321927">
    <property type="component" value="Unassembled WGS sequence"/>
</dbReference>
<dbReference type="Proteomes" id="UP000249115">
    <property type="component" value="Unassembled WGS sequence"/>
</dbReference>
<gene>
    <name evidence="2" type="ORF">ESW18_12645</name>
    <name evidence="1" type="ORF">LV84_02418</name>
</gene>
<evidence type="ECO:0000313" key="4">
    <source>
        <dbReference type="Proteomes" id="UP000321927"/>
    </source>
</evidence>
<accession>A0A2W7R7C1</accession>
<organism evidence="1 3">
    <name type="scientific">Algoriphagus ratkowskyi</name>
    <dbReference type="NCBI Taxonomy" id="57028"/>
    <lineage>
        <taxon>Bacteria</taxon>
        <taxon>Pseudomonadati</taxon>
        <taxon>Bacteroidota</taxon>
        <taxon>Cytophagia</taxon>
        <taxon>Cytophagales</taxon>
        <taxon>Cyclobacteriaceae</taxon>
        <taxon>Algoriphagus</taxon>
    </lineage>
</organism>
<dbReference type="AlphaFoldDB" id="A0A2W7R7C1"/>
<dbReference type="EMBL" id="QKZU01000008">
    <property type="protein sequence ID" value="PZX56051.1"/>
    <property type="molecule type" value="Genomic_DNA"/>
</dbReference>
<name>A0A2W7R7C1_9BACT</name>
<evidence type="ECO:0000313" key="1">
    <source>
        <dbReference type="EMBL" id="PZX56051.1"/>
    </source>
</evidence>
<dbReference type="RefSeq" id="WP_086501727.1">
    <property type="nucleotide sequence ID" value="NZ_MSSV01000009.1"/>
</dbReference>
<proteinExistence type="predicted"/>